<dbReference type="AlphaFoldDB" id="A0A1I5YQ98"/>
<dbReference type="GO" id="GO:0004601">
    <property type="term" value="F:peroxidase activity"/>
    <property type="evidence" value="ECO:0007669"/>
    <property type="project" value="UniProtKB-KW"/>
</dbReference>
<dbReference type="STRING" id="1079859.SAMN04515674_12071"/>
<keyword evidence="2 6" id="KW-0575">Peroxidase</keyword>
<dbReference type="Proteomes" id="UP000199306">
    <property type="component" value="Unassembled WGS sequence"/>
</dbReference>
<evidence type="ECO:0000256" key="1">
    <source>
        <dbReference type="ARBA" id="ARBA00001970"/>
    </source>
</evidence>
<organism evidence="6 7">
    <name type="scientific">Pseudarcicella hirudinis</name>
    <dbReference type="NCBI Taxonomy" id="1079859"/>
    <lineage>
        <taxon>Bacteria</taxon>
        <taxon>Pseudomonadati</taxon>
        <taxon>Bacteroidota</taxon>
        <taxon>Cytophagia</taxon>
        <taxon>Cytophagales</taxon>
        <taxon>Flectobacillaceae</taxon>
        <taxon>Pseudarcicella</taxon>
    </lineage>
</organism>
<dbReference type="PANTHER" id="PTHR30521">
    <property type="entry name" value="DEFERROCHELATASE/PEROXIDASE"/>
    <property type="match status" value="1"/>
</dbReference>
<dbReference type="GO" id="GO:0020037">
    <property type="term" value="F:heme binding"/>
    <property type="evidence" value="ECO:0007669"/>
    <property type="project" value="InterPro"/>
</dbReference>
<dbReference type="InterPro" id="IPR011008">
    <property type="entry name" value="Dimeric_a/b-barrel"/>
</dbReference>
<keyword evidence="4" id="KW-0560">Oxidoreductase</keyword>
<evidence type="ECO:0000256" key="4">
    <source>
        <dbReference type="ARBA" id="ARBA00023002"/>
    </source>
</evidence>
<dbReference type="PANTHER" id="PTHR30521:SF5">
    <property type="entry name" value="BLR4509 PROTEIN"/>
    <property type="match status" value="1"/>
</dbReference>
<dbReference type="OrthoDB" id="9781066at2"/>
<evidence type="ECO:0000256" key="3">
    <source>
        <dbReference type="ARBA" id="ARBA00022723"/>
    </source>
</evidence>
<dbReference type="InterPro" id="IPR006314">
    <property type="entry name" value="Dyp_peroxidase"/>
</dbReference>
<protein>
    <submittedName>
        <fullName evidence="6">Deferrochelatase/peroxidase EfeB</fullName>
    </submittedName>
</protein>
<dbReference type="PROSITE" id="PS51404">
    <property type="entry name" value="DYP_PEROXIDASE"/>
    <property type="match status" value="1"/>
</dbReference>
<evidence type="ECO:0000256" key="2">
    <source>
        <dbReference type="ARBA" id="ARBA00022559"/>
    </source>
</evidence>
<keyword evidence="3" id="KW-0479">Metal-binding</keyword>
<dbReference type="EMBL" id="FOXH01000020">
    <property type="protein sequence ID" value="SFQ46270.1"/>
    <property type="molecule type" value="Genomic_DNA"/>
</dbReference>
<name>A0A1I5YQ98_9BACT</name>
<keyword evidence="5" id="KW-0408">Iron</keyword>
<evidence type="ECO:0000313" key="6">
    <source>
        <dbReference type="EMBL" id="SFQ46270.1"/>
    </source>
</evidence>
<evidence type="ECO:0000313" key="7">
    <source>
        <dbReference type="Proteomes" id="UP000199306"/>
    </source>
</evidence>
<proteinExistence type="predicted"/>
<sequence length="472" mass="51028">MSTPLPPDKSTVQGLIMRGYTHPYSSHLLFRFSSKAAASQFIKALLPYLRSAENWGTNKPDKMLNIGLTFTGISIASSLTKTELNAFPNTFTTGPASQGSQGSLQDYGEGDPEKWLFGGLLTNGNPDPAKRVDAIVHSYAMHQNSLNELTDFIAKAATAAGVVELLPLDGGKGRLEQYQLPVDTIHFGYRDGISEPDLNWPETWPAPPVNTDPADLNNFLIGYPNSAFQPGPSNPATPNASAFAKDGCYNAFRVLYQDVNAFDKYLSDNAPVVAQTLGKSTEYAKEWLAAKLNGRWRNGSPLILSPDAPDPATADATNFSYTEDTKGLKCPFSAHTRVGNPRDEALFPAESPVPRLIRRGVPYGAPPVSDNDKGERGLIGLFLCGALASQFELIYSWINTNNFSPLFSPNFDTQDALLANRATPDMDTTFTIPIPGAAKPLVLPKLPQFIVARGTAYCLLPSIPTLKAIAEG</sequence>
<dbReference type="RefSeq" id="WP_092019641.1">
    <property type="nucleotide sequence ID" value="NZ_FOXH01000020.1"/>
</dbReference>
<keyword evidence="7" id="KW-1185">Reference proteome</keyword>
<gene>
    <name evidence="6" type="ORF">SAMN04515674_12071</name>
</gene>
<accession>A0A1I5YQ98</accession>
<reference evidence="6 7" key="1">
    <citation type="submission" date="2016-10" db="EMBL/GenBank/DDBJ databases">
        <authorList>
            <person name="de Groot N.N."/>
        </authorList>
    </citation>
    <scope>NUCLEOTIDE SEQUENCE [LARGE SCALE GENOMIC DNA]</scope>
    <source>
        <strain evidence="7">E92,LMG 26720,CCM 7988</strain>
    </source>
</reference>
<dbReference type="GO" id="GO:0046872">
    <property type="term" value="F:metal ion binding"/>
    <property type="evidence" value="ECO:0007669"/>
    <property type="project" value="UniProtKB-KW"/>
</dbReference>
<dbReference type="SUPFAM" id="SSF54909">
    <property type="entry name" value="Dimeric alpha+beta barrel"/>
    <property type="match status" value="1"/>
</dbReference>
<dbReference type="GO" id="GO:0005829">
    <property type="term" value="C:cytosol"/>
    <property type="evidence" value="ECO:0007669"/>
    <property type="project" value="TreeGrafter"/>
</dbReference>
<evidence type="ECO:0000256" key="5">
    <source>
        <dbReference type="ARBA" id="ARBA00023004"/>
    </source>
</evidence>
<comment type="cofactor">
    <cofactor evidence="1">
        <name>heme b</name>
        <dbReference type="ChEBI" id="CHEBI:60344"/>
    </cofactor>
</comment>